<feature type="transmembrane region" description="Helical" evidence="5">
    <location>
        <begin position="310"/>
        <end position="333"/>
    </location>
</feature>
<feature type="transmembrane region" description="Helical" evidence="5">
    <location>
        <begin position="669"/>
        <end position="689"/>
    </location>
</feature>
<feature type="transmembrane region" description="Helical" evidence="5">
    <location>
        <begin position="18"/>
        <end position="38"/>
    </location>
</feature>
<dbReference type="EMBL" id="JAENHP010000008">
    <property type="protein sequence ID" value="MBM2618794.1"/>
    <property type="molecule type" value="Genomic_DNA"/>
</dbReference>
<dbReference type="PANTHER" id="PTHR43630">
    <property type="entry name" value="POLY-BETA-1,6-N-ACETYL-D-GLUCOSAMINE SYNTHASE"/>
    <property type="match status" value="1"/>
</dbReference>
<dbReference type="CDD" id="cd06423">
    <property type="entry name" value="CESA_like"/>
    <property type="match status" value="1"/>
</dbReference>
<feature type="region of interest" description="Disordered" evidence="4">
    <location>
        <begin position="48"/>
        <end position="77"/>
    </location>
</feature>
<feature type="domain" description="NodB homology" evidence="6">
    <location>
        <begin position="83"/>
        <end position="271"/>
    </location>
</feature>
<name>A0ABS2AG30_9ACTN</name>
<dbReference type="InterPro" id="IPR011330">
    <property type="entry name" value="Glyco_hydro/deAcase_b/a-brl"/>
</dbReference>
<comment type="similarity">
    <text evidence="1">Belongs to the glycosyltransferase 2 family.</text>
</comment>
<keyword evidence="5" id="KW-1133">Transmembrane helix</keyword>
<dbReference type="Proteomes" id="UP000632138">
    <property type="component" value="Unassembled WGS sequence"/>
</dbReference>
<organism evidence="7 8">
    <name type="scientific">Paractinoplanes ovalisporus</name>
    <dbReference type="NCBI Taxonomy" id="2810368"/>
    <lineage>
        <taxon>Bacteria</taxon>
        <taxon>Bacillati</taxon>
        <taxon>Actinomycetota</taxon>
        <taxon>Actinomycetes</taxon>
        <taxon>Micromonosporales</taxon>
        <taxon>Micromonosporaceae</taxon>
        <taxon>Paractinoplanes</taxon>
    </lineage>
</organism>
<dbReference type="Gene3D" id="3.20.20.370">
    <property type="entry name" value="Glycoside hydrolase/deacetylase"/>
    <property type="match status" value="1"/>
</dbReference>
<keyword evidence="5" id="KW-0472">Membrane</keyword>
<dbReference type="PANTHER" id="PTHR43630:SF1">
    <property type="entry name" value="POLY-BETA-1,6-N-ACETYL-D-GLUCOSAMINE SYNTHASE"/>
    <property type="match status" value="1"/>
</dbReference>
<dbReference type="Pfam" id="PF01522">
    <property type="entry name" value="Polysacc_deac_1"/>
    <property type="match status" value="1"/>
</dbReference>
<evidence type="ECO:0000256" key="3">
    <source>
        <dbReference type="ARBA" id="ARBA00022679"/>
    </source>
</evidence>
<evidence type="ECO:0000256" key="1">
    <source>
        <dbReference type="ARBA" id="ARBA00006739"/>
    </source>
</evidence>
<dbReference type="Pfam" id="PF13641">
    <property type="entry name" value="Glyco_tranf_2_3"/>
    <property type="match status" value="1"/>
</dbReference>
<reference evidence="7 8" key="1">
    <citation type="submission" date="2021-01" db="EMBL/GenBank/DDBJ databases">
        <title>Actinoplanes sp. nov. LDG1-06 isolated from lichen.</title>
        <authorList>
            <person name="Saeng-In P."/>
            <person name="Phongsopitanun W."/>
            <person name="Kanchanasin P."/>
            <person name="Yuki M."/>
            <person name="Kudo T."/>
            <person name="Ohkuma M."/>
            <person name="Tanasupawat S."/>
        </authorList>
    </citation>
    <scope>NUCLEOTIDE SEQUENCE [LARGE SCALE GENOMIC DNA]</scope>
    <source>
        <strain evidence="7 8">LDG1-06</strain>
    </source>
</reference>
<keyword evidence="5" id="KW-0812">Transmembrane</keyword>
<dbReference type="SUPFAM" id="SSF88713">
    <property type="entry name" value="Glycoside hydrolase/deacetylase"/>
    <property type="match status" value="1"/>
</dbReference>
<evidence type="ECO:0000256" key="4">
    <source>
        <dbReference type="SAM" id="MobiDB-lite"/>
    </source>
</evidence>
<comment type="caution">
    <text evidence="7">The sequence shown here is derived from an EMBL/GenBank/DDBJ whole genome shotgun (WGS) entry which is preliminary data.</text>
</comment>
<proteinExistence type="inferred from homology"/>
<dbReference type="Gene3D" id="3.90.550.10">
    <property type="entry name" value="Spore Coat Polysaccharide Biosynthesis Protein SpsA, Chain A"/>
    <property type="match status" value="1"/>
</dbReference>
<keyword evidence="8" id="KW-1185">Reference proteome</keyword>
<gene>
    <name evidence="7" type="ORF">JIG36_24860</name>
</gene>
<feature type="transmembrane region" description="Helical" evidence="5">
    <location>
        <begin position="597"/>
        <end position="622"/>
    </location>
</feature>
<evidence type="ECO:0000313" key="7">
    <source>
        <dbReference type="EMBL" id="MBM2618794.1"/>
    </source>
</evidence>
<evidence type="ECO:0000259" key="6">
    <source>
        <dbReference type="PROSITE" id="PS51677"/>
    </source>
</evidence>
<sequence>MTVEAPVRRRLPVPRPRWIVLAVVLALFAGILLVNGLVEGEFTQDGAAESTADTDQVPAAARNGGPVIQTGGSETSTMSVPDKEIVLTFDDGPSPEYTPEILDVLSKYDVPAVFFMIGSEISKYPGIVRDVRDAGHEIGIHTFTHPEMSTKSEWRREVEMSETQFALAGATGRDSLIFRPPYSSTVDALDNSNWKVISEMGGHGYLTVVNNLDSRDWEAKTTTADIVDAVLPEDDAGAIVLFHDGGGDRSKTATALETVIPKLQDEGYTFTTIAGLTGMETVNPAATTDERVFGWGIVGAVQVARTVTDAFAALLLVLGVLMIARLLLMVLLARRHARRRPDWGGPYTEPVTVIVPAYNEKEIIAETLASLVASTHPIRIIVVDDGSTDGTADIAESLGHPNVTVLRQANGGKSAALNNGVAHAGTDVVVMMDGDTVFEPDTVRLLVQPFAAKEIGAVAGNAKVANRTGMIPIWQHIEYVVGFSIDRRAYDVLHCMATVPGAIGAFRQEALRQVDGLSEDTLAEDTDLTIAIIRAGWRVVYEDRSRAWTEAPATMSQLWRQRYRWSYGTMQAMWKHRGAVLERGPGGRFGRRGLLNLALFQTLMPLVSPLIDVFLIYGLIFLDPVATVAAWFAVLAVQMISTLYAFRLDGESLKPLWRLPLQQFVYRQLMYLVLIQSMLSALAGLRLGWQKLNRTGGLKALMGVR</sequence>
<keyword evidence="2" id="KW-0328">Glycosyltransferase</keyword>
<evidence type="ECO:0000256" key="2">
    <source>
        <dbReference type="ARBA" id="ARBA00022676"/>
    </source>
</evidence>
<dbReference type="InterPro" id="IPR029044">
    <property type="entry name" value="Nucleotide-diphossugar_trans"/>
</dbReference>
<keyword evidence="3" id="KW-0808">Transferase</keyword>
<dbReference type="SUPFAM" id="SSF53448">
    <property type="entry name" value="Nucleotide-diphospho-sugar transferases"/>
    <property type="match status" value="1"/>
</dbReference>
<accession>A0ABS2AG30</accession>
<evidence type="ECO:0000313" key="8">
    <source>
        <dbReference type="Proteomes" id="UP000632138"/>
    </source>
</evidence>
<dbReference type="PROSITE" id="PS51677">
    <property type="entry name" value="NODB"/>
    <property type="match status" value="1"/>
</dbReference>
<dbReference type="InterPro" id="IPR002509">
    <property type="entry name" value="NODB_dom"/>
</dbReference>
<feature type="transmembrane region" description="Helical" evidence="5">
    <location>
        <begin position="628"/>
        <end position="648"/>
    </location>
</feature>
<evidence type="ECO:0000256" key="5">
    <source>
        <dbReference type="SAM" id="Phobius"/>
    </source>
</evidence>
<dbReference type="RefSeq" id="WP_203378806.1">
    <property type="nucleotide sequence ID" value="NZ_JAENHP010000008.1"/>
</dbReference>
<protein>
    <submittedName>
        <fullName evidence="7">Glycosyltransferase</fullName>
    </submittedName>
</protein>